<dbReference type="EMBL" id="JAULSY010000038">
    <property type="protein sequence ID" value="KAK0669798.1"/>
    <property type="molecule type" value="Genomic_DNA"/>
</dbReference>
<dbReference type="Gene3D" id="3.40.50.720">
    <property type="entry name" value="NAD(P)-binding Rossmann-like Domain"/>
    <property type="match status" value="1"/>
</dbReference>
<keyword evidence="5" id="KW-1185">Reference proteome</keyword>
<dbReference type="InterPro" id="IPR002347">
    <property type="entry name" value="SDR_fam"/>
</dbReference>
<dbReference type="Pfam" id="PF00106">
    <property type="entry name" value="adh_short"/>
    <property type="match status" value="1"/>
</dbReference>
<evidence type="ECO:0000256" key="3">
    <source>
        <dbReference type="RuleBase" id="RU000363"/>
    </source>
</evidence>
<evidence type="ECO:0000313" key="4">
    <source>
        <dbReference type="EMBL" id="KAK0669798.1"/>
    </source>
</evidence>
<dbReference type="InterPro" id="IPR051911">
    <property type="entry name" value="SDR_oxidoreductase"/>
</dbReference>
<name>A0AA39ZEZ7_9PEZI</name>
<dbReference type="InterPro" id="IPR036291">
    <property type="entry name" value="NAD(P)-bd_dom_sf"/>
</dbReference>
<dbReference type="Proteomes" id="UP001174997">
    <property type="component" value="Unassembled WGS sequence"/>
</dbReference>
<dbReference type="CDD" id="cd05374">
    <property type="entry name" value="17beta-HSD-like_SDR_c"/>
    <property type="match status" value="1"/>
</dbReference>
<gene>
    <name evidence="4" type="ORF">QBC41DRAFT_100023</name>
</gene>
<sequence>MTLPTSAPIASTRPVWLVSGASSGIGLEVAIQAAKTATVVAIGRDQHGLEAAANAGCRTVQLDLRASADHVSSVITHVIETAGRVDVLVNAAGYILEGAVEETSDAELEDIFTTNVFAPVRLARAVLPHMRRSGTGVIFNVAGIGGFSGSPNAGAYCSSKAALATLTEALQRETSPLGIRVCLVQLGHFKTAFLKAGHRLHTAHRIADYDPVLEPLRKAFNGLNGHQPGDPVKAAKVLVHIASLGADSIPTLLALGSDVIAAELSAHEAKRQLFLAHETWANSTDLEGA</sequence>
<proteinExistence type="inferred from homology"/>
<evidence type="ECO:0000313" key="5">
    <source>
        <dbReference type="Proteomes" id="UP001174997"/>
    </source>
</evidence>
<evidence type="ECO:0000256" key="1">
    <source>
        <dbReference type="ARBA" id="ARBA00006484"/>
    </source>
</evidence>
<comment type="similarity">
    <text evidence="1 3">Belongs to the short-chain dehydrogenases/reductases (SDR) family.</text>
</comment>
<dbReference type="GO" id="GO:0016491">
    <property type="term" value="F:oxidoreductase activity"/>
    <property type="evidence" value="ECO:0007669"/>
    <property type="project" value="UniProtKB-KW"/>
</dbReference>
<dbReference type="PRINTS" id="PR00081">
    <property type="entry name" value="GDHRDH"/>
</dbReference>
<dbReference type="AlphaFoldDB" id="A0AA39ZEZ7"/>
<evidence type="ECO:0000256" key="2">
    <source>
        <dbReference type="ARBA" id="ARBA00023002"/>
    </source>
</evidence>
<comment type="caution">
    <text evidence="4">The sequence shown here is derived from an EMBL/GenBank/DDBJ whole genome shotgun (WGS) entry which is preliminary data.</text>
</comment>
<dbReference type="SUPFAM" id="SSF51735">
    <property type="entry name" value="NAD(P)-binding Rossmann-fold domains"/>
    <property type="match status" value="1"/>
</dbReference>
<reference evidence="4" key="1">
    <citation type="submission" date="2023-06" db="EMBL/GenBank/DDBJ databases">
        <title>Genome-scale phylogeny and comparative genomics of the fungal order Sordariales.</title>
        <authorList>
            <consortium name="Lawrence Berkeley National Laboratory"/>
            <person name="Hensen N."/>
            <person name="Bonometti L."/>
            <person name="Westerberg I."/>
            <person name="Brannstrom I.O."/>
            <person name="Guillou S."/>
            <person name="Cros-Aarteil S."/>
            <person name="Calhoun S."/>
            <person name="Haridas S."/>
            <person name="Kuo A."/>
            <person name="Mondo S."/>
            <person name="Pangilinan J."/>
            <person name="Riley R."/>
            <person name="Labutti K."/>
            <person name="Andreopoulos B."/>
            <person name="Lipzen A."/>
            <person name="Chen C."/>
            <person name="Yanf M."/>
            <person name="Daum C."/>
            <person name="Ng V."/>
            <person name="Clum A."/>
            <person name="Steindorff A."/>
            <person name="Ohm R."/>
            <person name="Martin F."/>
            <person name="Silar P."/>
            <person name="Natvig D."/>
            <person name="Lalanne C."/>
            <person name="Gautier V."/>
            <person name="Ament-Velasquez S.L."/>
            <person name="Kruys A."/>
            <person name="Hutchinson M.I."/>
            <person name="Powell A.J."/>
            <person name="Barry K."/>
            <person name="Miller A.N."/>
            <person name="Grigoriev I.V."/>
            <person name="Debuchy R."/>
            <person name="Gladieux P."/>
            <person name="Thoren M.H."/>
            <person name="Johannesson H."/>
        </authorList>
    </citation>
    <scope>NUCLEOTIDE SEQUENCE</scope>
    <source>
        <strain evidence="4">CBS 307.81</strain>
    </source>
</reference>
<protein>
    <submittedName>
        <fullName evidence="4">Oxidoreductase</fullName>
    </submittedName>
</protein>
<dbReference type="PANTHER" id="PTHR43976">
    <property type="entry name" value="SHORT CHAIN DEHYDROGENASE"/>
    <property type="match status" value="1"/>
</dbReference>
<dbReference type="PANTHER" id="PTHR43976:SF16">
    <property type="entry name" value="SHORT-CHAIN DEHYDROGENASE_REDUCTASE FAMILY PROTEIN"/>
    <property type="match status" value="1"/>
</dbReference>
<dbReference type="PRINTS" id="PR00080">
    <property type="entry name" value="SDRFAMILY"/>
</dbReference>
<organism evidence="4 5">
    <name type="scientific">Cercophora samala</name>
    <dbReference type="NCBI Taxonomy" id="330535"/>
    <lineage>
        <taxon>Eukaryota</taxon>
        <taxon>Fungi</taxon>
        <taxon>Dikarya</taxon>
        <taxon>Ascomycota</taxon>
        <taxon>Pezizomycotina</taxon>
        <taxon>Sordariomycetes</taxon>
        <taxon>Sordariomycetidae</taxon>
        <taxon>Sordariales</taxon>
        <taxon>Lasiosphaeriaceae</taxon>
        <taxon>Cercophora</taxon>
    </lineage>
</organism>
<keyword evidence="2" id="KW-0560">Oxidoreductase</keyword>
<accession>A0AA39ZEZ7</accession>